<reference evidence="2 3" key="1">
    <citation type="submission" date="2019-03" db="EMBL/GenBank/DDBJ databases">
        <title>Jiella endophytica sp. nov., a novel endophytic bacterium isolated from root of Ficus microcarpa Linn. f.</title>
        <authorList>
            <person name="Tuo L."/>
        </authorList>
    </citation>
    <scope>NUCLEOTIDE SEQUENCE [LARGE SCALE GENOMIC DNA]</scope>
    <source>
        <strain evidence="2 3">CBS5Q-3</strain>
    </source>
</reference>
<keyword evidence="3" id="KW-1185">Reference proteome</keyword>
<feature type="chain" id="PRO_5021371097" description="UrcA family protein" evidence="1">
    <location>
        <begin position="32"/>
        <end position="129"/>
    </location>
</feature>
<dbReference type="Proteomes" id="UP000298179">
    <property type="component" value="Unassembled WGS sequence"/>
</dbReference>
<protein>
    <recommendedName>
        <fullName evidence="4">UrcA family protein</fullName>
    </recommendedName>
</protein>
<feature type="signal peptide" evidence="1">
    <location>
        <begin position="1"/>
        <end position="31"/>
    </location>
</feature>
<gene>
    <name evidence="2" type="ORF">E3C22_13105</name>
</gene>
<evidence type="ECO:0008006" key="4">
    <source>
        <dbReference type="Google" id="ProtNLM"/>
    </source>
</evidence>
<dbReference type="AlphaFoldDB" id="A0A4Y8RFZ5"/>
<sequence length="129" mass="13466">MASQLDGKTRATGSWMAAMLALAALTGPVAAQTVGSVAEDPIEADPATALVEVSLGDWEVKNSIASKLSRKLSDIPLTVRVKPDIANDVCPLGRSDLDQQVAISPTRTCAAKKTSEALEAEVRKVIPTP</sequence>
<keyword evidence="1" id="KW-0732">Signal</keyword>
<evidence type="ECO:0000256" key="1">
    <source>
        <dbReference type="SAM" id="SignalP"/>
    </source>
</evidence>
<dbReference type="EMBL" id="SOZD01000004">
    <property type="protein sequence ID" value="TFF21629.1"/>
    <property type="molecule type" value="Genomic_DNA"/>
</dbReference>
<evidence type="ECO:0000313" key="3">
    <source>
        <dbReference type="Proteomes" id="UP000298179"/>
    </source>
</evidence>
<name>A0A4Y8RFZ5_9HYPH</name>
<accession>A0A4Y8RFZ5</accession>
<evidence type="ECO:0000313" key="2">
    <source>
        <dbReference type="EMBL" id="TFF21629.1"/>
    </source>
</evidence>
<organism evidence="2 3">
    <name type="scientific">Jiella endophytica</name>
    <dbReference type="NCBI Taxonomy" id="2558362"/>
    <lineage>
        <taxon>Bacteria</taxon>
        <taxon>Pseudomonadati</taxon>
        <taxon>Pseudomonadota</taxon>
        <taxon>Alphaproteobacteria</taxon>
        <taxon>Hyphomicrobiales</taxon>
        <taxon>Aurantimonadaceae</taxon>
        <taxon>Jiella</taxon>
    </lineage>
</organism>
<comment type="caution">
    <text evidence="2">The sequence shown here is derived from an EMBL/GenBank/DDBJ whole genome shotgun (WGS) entry which is preliminary data.</text>
</comment>
<dbReference type="OrthoDB" id="7917188at2"/>
<dbReference type="RefSeq" id="WP_134762512.1">
    <property type="nucleotide sequence ID" value="NZ_SOZD01000004.1"/>
</dbReference>
<proteinExistence type="predicted"/>